<dbReference type="AlphaFoldDB" id="A0A8D5FW48"/>
<organism evidence="3 4">
    <name type="scientific">Desulfomarina profundi</name>
    <dbReference type="NCBI Taxonomy" id="2772557"/>
    <lineage>
        <taxon>Bacteria</taxon>
        <taxon>Pseudomonadati</taxon>
        <taxon>Thermodesulfobacteriota</taxon>
        <taxon>Desulfobulbia</taxon>
        <taxon>Desulfobulbales</taxon>
        <taxon>Desulfobulbaceae</taxon>
        <taxon>Desulfomarina</taxon>
    </lineage>
</organism>
<dbReference type="EMBL" id="AP024086">
    <property type="protein sequence ID" value="BCL61007.1"/>
    <property type="molecule type" value="Genomic_DNA"/>
</dbReference>
<accession>A0A8D5FW48</accession>
<dbReference type="NCBIfam" id="TIGR02532">
    <property type="entry name" value="IV_pilin_GFxxxE"/>
    <property type="match status" value="1"/>
</dbReference>
<name>A0A8D5FW48_9BACT</name>
<evidence type="ECO:0000313" key="4">
    <source>
        <dbReference type="Proteomes" id="UP000826725"/>
    </source>
</evidence>
<dbReference type="RefSeq" id="WP_329955691.1">
    <property type="nucleotide sequence ID" value="NZ_AP024086.1"/>
</dbReference>
<feature type="region of interest" description="Disordered" evidence="1">
    <location>
        <begin position="214"/>
        <end position="235"/>
    </location>
</feature>
<reference evidence="3" key="1">
    <citation type="submission" date="2020-09" db="EMBL/GenBank/DDBJ databases">
        <title>Desulfogranum mesoprofundum gen. nov., sp. nov., a novel mesophilic, sulfate-reducing chemolithoautotroph isolated from a deep-sea hydrothermal vent chimney in the Suiyo Seamount.</title>
        <authorList>
            <person name="Hashimoto Y."/>
            <person name="Nakagawa S."/>
        </authorList>
    </citation>
    <scope>NUCLEOTIDE SEQUENCE</scope>
    <source>
        <strain evidence="3">KT2</strain>
    </source>
</reference>
<dbReference type="InterPro" id="IPR012902">
    <property type="entry name" value="N_methyl_site"/>
</dbReference>
<gene>
    <name evidence="3" type="ORF">DGMP_17000</name>
</gene>
<sequence length="235" mass="23609">MNEIIMSLRKKAENREGFTLVELMIVVAIIGILAAIAIPQFAAYRTRSFNANAKAVNKNMVGSEADLNAELGAYGESTNAAATLIAAVGAIRGAGVVASSNSVPALGTAATAAVAAGRLSGTNGASTKQFAVPNGLGAGMVVLANTPNTAAGVNTSTSYVIITRHIQGDTAYGNDSDNANVLYSVSNANWIGNDRLLAAPVVAASAADGFNADNDPTTADVNGNGSPSANWAPAN</sequence>
<feature type="compositionally biased region" description="Polar residues" evidence="1">
    <location>
        <begin position="214"/>
        <end position="229"/>
    </location>
</feature>
<evidence type="ECO:0000313" key="3">
    <source>
        <dbReference type="EMBL" id="BCL61007.1"/>
    </source>
</evidence>
<protein>
    <recommendedName>
        <fullName evidence="5">Prepilin-type N-terminal cleavage/methylation domain-containing protein</fullName>
    </recommendedName>
</protein>
<proteinExistence type="predicted"/>
<keyword evidence="4" id="KW-1185">Reference proteome</keyword>
<evidence type="ECO:0000256" key="1">
    <source>
        <dbReference type="SAM" id="MobiDB-lite"/>
    </source>
</evidence>
<dbReference type="Pfam" id="PF07963">
    <property type="entry name" value="N_methyl"/>
    <property type="match status" value="1"/>
</dbReference>
<evidence type="ECO:0000256" key="2">
    <source>
        <dbReference type="SAM" id="Phobius"/>
    </source>
</evidence>
<evidence type="ECO:0008006" key="5">
    <source>
        <dbReference type="Google" id="ProtNLM"/>
    </source>
</evidence>
<dbReference type="KEGG" id="dbk:DGMP_17000"/>
<keyword evidence="2" id="KW-0472">Membrane</keyword>
<dbReference type="Proteomes" id="UP000826725">
    <property type="component" value="Chromosome"/>
</dbReference>
<keyword evidence="2" id="KW-1133">Transmembrane helix</keyword>
<feature type="transmembrane region" description="Helical" evidence="2">
    <location>
        <begin position="20"/>
        <end position="42"/>
    </location>
</feature>
<dbReference type="PROSITE" id="PS00409">
    <property type="entry name" value="PROKAR_NTER_METHYL"/>
    <property type="match status" value="1"/>
</dbReference>
<keyword evidence="2" id="KW-0812">Transmembrane</keyword>